<gene>
    <name evidence="1" type="ORF">RclHR1_01050015</name>
</gene>
<evidence type="ECO:0000313" key="1">
    <source>
        <dbReference type="EMBL" id="GBB83841.1"/>
    </source>
</evidence>
<dbReference type="STRING" id="94130.A0A2Z6QGC0"/>
<dbReference type="AlphaFoldDB" id="A0A2Z6QGC0"/>
<evidence type="ECO:0000313" key="2">
    <source>
        <dbReference type="Proteomes" id="UP000247702"/>
    </source>
</evidence>
<dbReference type="EMBL" id="BEXD01000058">
    <property type="protein sequence ID" value="GBB83841.1"/>
    <property type="molecule type" value="Genomic_DNA"/>
</dbReference>
<name>A0A2Z6QGC0_9GLOM</name>
<keyword evidence="2" id="KW-1185">Reference proteome</keyword>
<comment type="caution">
    <text evidence="1">The sequence shown here is derived from an EMBL/GenBank/DDBJ whole genome shotgun (WGS) entry which is preliminary data.</text>
</comment>
<proteinExistence type="predicted"/>
<accession>A0A2Z6QGC0</accession>
<reference evidence="1 2" key="1">
    <citation type="submission" date="2017-11" db="EMBL/GenBank/DDBJ databases">
        <title>The genome of Rhizophagus clarus HR1 reveals common genetic basis of auxotrophy among arbuscular mycorrhizal fungi.</title>
        <authorList>
            <person name="Kobayashi Y."/>
        </authorList>
    </citation>
    <scope>NUCLEOTIDE SEQUENCE [LARGE SCALE GENOMIC DNA]</scope>
    <source>
        <strain evidence="1 2">HR1</strain>
    </source>
</reference>
<dbReference type="Proteomes" id="UP000247702">
    <property type="component" value="Unassembled WGS sequence"/>
</dbReference>
<organism evidence="1 2">
    <name type="scientific">Rhizophagus clarus</name>
    <dbReference type="NCBI Taxonomy" id="94130"/>
    <lineage>
        <taxon>Eukaryota</taxon>
        <taxon>Fungi</taxon>
        <taxon>Fungi incertae sedis</taxon>
        <taxon>Mucoromycota</taxon>
        <taxon>Glomeromycotina</taxon>
        <taxon>Glomeromycetes</taxon>
        <taxon>Glomerales</taxon>
        <taxon>Glomeraceae</taxon>
        <taxon>Rhizophagus</taxon>
    </lineage>
</organism>
<protein>
    <submittedName>
        <fullName evidence="1">Uncharacterized protein</fullName>
    </submittedName>
</protein>
<sequence length="205" mass="24356">MAITLHNNFNKWKRSSFQKWLEILSFNMQSLFNEVRSEIFKFTDIPISLILTDRKWYSISQDPHVRARWLIYKYGRSHALFQAVRLGNDFLTVDVVQALLARNALISRYFVQRLLMHFGSYDEKLIELKIQHNVNHIDYERIRAFQTKLCCPWASKLHLPIFTKLITEGYNILNDQNLVIKENNMELFQILSASPLVINDAYPKY</sequence>